<dbReference type="GO" id="GO:0042802">
    <property type="term" value="F:identical protein binding"/>
    <property type="evidence" value="ECO:0007669"/>
    <property type="project" value="InterPro"/>
</dbReference>
<dbReference type="OrthoDB" id="112668at2759"/>
<dbReference type="AlphaFoldDB" id="A0A4U8UJ01"/>
<dbReference type="GO" id="GO:0020037">
    <property type="term" value="F:heme binding"/>
    <property type="evidence" value="ECO:0007669"/>
    <property type="project" value="InterPro"/>
</dbReference>
<sequence>MRSLIPGLRSFVNHTHSHRYTVLQECLRRISACSNDEIQIKTKHKNYSSFIEFTMAVGEQKVSVTCSNQQEGTQRASQLMLALLYPDLQNWGDVLRLYGEEPQRVVKDRSKEVTTLQTFVQNGGDKVLSDHNNAILDKLKEEMKATADGLDLQKGLLKEVSASHLPISECDAVLSAVYAEFHRVKREVPEMGI</sequence>
<comment type="caution">
    <text evidence="1">The sequence shown here is derived from an EMBL/GenBank/DDBJ whole genome shotgun (WGS) entry which is preliminary data.</text>
</comment>
<accession>A0A4U8UJ01</accession>
<organism evidence="1 2">
    <name type="scientific">Steinernema carpocapsae</name>
    <name type="common">Entomopathogenic nematode</name>
    <dbReference type="NCBI Taxonomy" id="34508"/>
    <lineage>
        <taxon>Eukaryota</taxon>
        <taxon>Metazoa</taxon>
        <taxon>Ecdysozoa</taxon>
        <taxon>Nematoda</taxon>
        <taxon>Chromadorea</taxon>
        <taxon>Rhabditida</taxon>
        <taxon>Tylenchina</taxon>
        <taxon>Panagrolaimomorpha</taxon>
        <taxon>Strongyloidoidea</taxon>
        <taxon>Steinernematidae</taxon>
        <taxon>Steinernema</taxon>
    </lineage>
</organism>
<dbReference type="Gene3D" id="3.30.160.20">
    <property type="match status" value="1"/>
</dbReference>
<evidence type="ECO:0000313" key="1">
    <source>
        <dbReference type="EMBL" id="TMS32824.1"/>
    </source>
</evidence>
<reference evidence="1 2" key="2">
    <citation type="journal article" date="2019" name="G3 (Bethesda)">
        <title>Hybrid Assembly of the Genome of the Entomopathogenic Nematode Steinernema carpocapsae Identifies the X-Chromosome.</title>
        <authorList>
            <person name="Serra L."/>
            <person name="Macchietto M."/>
            <person name="Macias-Munoz A."/>
            <person name="McGill C.J."/>
            <person name="Rodriguez I.M."/>
            <person name="Rodriguez B."/>
            <person name="Murad R."/>
            <person name="Mortazavi A."/>
        </authorList>
    </citation>
    <scope>NUCLEOTIDE SEQUENCE [LARGE SCALE GENOMIC DNA]</scope>
    <source>
        <strain evidence="1 2">ALL</strain>
    </source>
</reference>
<dbReference type="PANTHER" id="PTHR13482:SF3">
    <property type="entry name" value="MICROPROCESSOR COMPLEX SUBUNIT DGCR8"/>
    <property type="match status" value="1"/>
</dbReference>
<dbReference type="PANTHER" id="PTHR13482">
    <property type="entry name" value="MICRORNA PROCESSOR COMPLEX SUBUNIT DGCR8"/>
    <property type="match status" value="1"/>
</dbReference>
<proteinExistence type="predicted"/>
<reference evidence="1 2" key="1">
    <citation type="journal article" date="2015" name="Genome Biol.">
        <title>Comparative genomics of Steinernema reveals deeply conserved gene regulatory networks.</title>
        <authorList>
            <person name="Dillman A.R."/>
            <person name="Macchietto M."/>
            <person name="Porter C.F."/>
            <person name="Rogers A."/>
            <person name="Williams B."/>
            <person name="Antoshechkin I."/>
            <person name="Lee M.M."/>
            <person name="Goodwin Z."/>
            <person name="Lu X."/>
            <person name="Lewis E.E."/>
            <person name="Goodrich-Blair H."/>
            <person name="Stock S.P."/>
            <person name="Adams B.J."/>
            <person name="Sternberg P.W."/>
            <person name="Mortazavi A."/>
        </authorList>
    </citation>
    <scope>NUCLEOTIDE SEQUENCE [LARGE SCALE GENOMIC DNA]</scope>
    <source>
        <strain evidence="1 2">ALL</strain>
    </source>
</reference>
<keyword evidence="2" id="KW-1185">Reference proteome</keyword>
<gene>
    <name evidence="1" type="ORF">L596_000625</name>
</gene>
<dbReference type="GO" id="GO:0070878">
    <property type="term" value="F:primary miRNA binding"/>
    <property type="evidence" value="ECO:0007669"/>
    <property type="project" value="TreeGrafter"/>
</dbReference>
<dbReference type="EMBL" id="AZBU02000001">
    <property type="protein sequence ID" value="TMS32824.1"/>
    <property type="molecule type" value="Genomic_DNA"/>
</dbReference>
<dbReference type="GO" id="GO:0003725">
    <property type="term" value="F:double-stranded RNA binding"/>
    <property type="evidence" value="ECO:0007669"/>
    <property type="project" value="TreeGrafter"/>
</dbReference>
<protein>
    <recommendedName>
        <fullName evidence="3">DRBM domain-containing protein</fullName>
    </recommendedName>
</protein>
<evidence type="ECO:0008006" key="3">
    <source>
        <dbReference type="Google" id="ProtNLM"/>
    </source>
</evidence>
<dbReference type="InterPro" id="IPR040375">
    <property type="entry name" value="DGCR8"/>
</dbReference>
<dbReference type="STRING" id="34508.A0A4U8UJ01"/>
<name>A0A4U8UJ01_STECR</name>
<evidence type="ECO:0000313" key="2">
    <source>
        <dbReference type="Proteomes" id="UP000298663"/>
    </source>
</evidence>
<dbReference type="Proteomes" id="UP000298663">
    <property type="component" value="Unassembled WGS sequence"/>
</dbReference>
<dbReference type="GO" id="GO:0070877">
    <property type="term" value="C:microprocessor complex"/>
    <property type="evidence" value="ECO:0007669"/>
    <property type="project" value="InterPro"/>
</dbReference>
<dbReference type="GO" id="GO:0031053">
    <property type="term" value="P:primary miRNA processing"/>
    <property type="evidence" value="ECO:0007669"/>
    <property type="project" value="InterPro"/>
</dbReference>